<dbReference type="OrthoDB" id="190037at2"/>
<dbReference type="EMBL" id="BKAG01000001">
    <property type="protein sequence ID" value="GEP40789.1"/>
    <property type="molecule type" value="Genomic_DNA"/>
</dbReference>
<proteinExistence type="predicted"/>
<evidence type="ECO:0000313" key="3">
    <source>
        <dbReference type="Proteomes" id="UP000321577"/>
    </source>
</evidence>
<sequence>MKTTFLLLTAAAFTISAVSAPAQTAKRPSSRLAVEPGTIHVEDILPKAIFMKVMQDSPIYATSKLDRATGSMAPGTIVKLVGMSDTGFRVRGKARHGDTSGWLPAAAVAHPDPNLVTNLKKLHERQTKVEALIVAHQIALGMTGDEVAASMGKPTRKSSKLSAGGKEEKLEYVIYERVPQYNTSVDAFGRAFQTVTYIKVETGSLAVNLKDNVVDTIEETKGNPLGSGGVQIIPGPMVFGF</sequence>
<organism evidence="2 3">
    <name type="scientific">Brevifollis gellanilyticus</name>
    <dbReference type="NCBI Taxonomy" id="748831"/>
    <lineage>
        <taxon>Bacteria</taxon>
        <taxon>Pseudomonadati</taxon>
        <taxon>Verrucomicrobiota</taxon>
        <taxon>Verrucomicrobiia</taxon>
        <taxon>Verrucomicrobiales</taxon>
        <taxon>Verrucomicrobiaceae</taxon>
    </lineage>
</organism>
<feature type="signal peptide" evidence="1">
    <location>
        <begin position="1"/>
        <end position="22"/>
    </location>
</feature>
<dbReference type="AlphaFoldDB" id="A0A512M232"/>
<name>A0A512M232_9BACT</name>
<reference evidence="2 3" key="1">
    <citation type="submission" date="2019-07" db="EMBL/GenBank/DDBJ databases">
        <title>Whole genome shotgun sequence of Brevifollis gellanilyticus NBRC 108608.</title>
        <authorList>
            <person name="Hosoyama A."/>
            <person name="Uohara A."/>
            <person name="Ohji S."/>
            <person name="Ichikawa N."/>
        </authorList>
    </citation>
    <scope>NUCLEOTIDE SEQUENCE [LARGE SCALE GENOMIC DNA]</scope>
    <source>
        <strain evidence="2 3">NBRC 108608</strain>
    </source>
</reference>
<evidence type="ECO:0008006" key="4">
    <source>
        <dbReference type="Google" id="ProtNLM"/>
    </source>
</evidence>
<evidence type="ECO:0000256" key="1">
    <source>
        <dbReference type="SAM" id="SignalP"/>
    </source>
</evidence>
<protein>
    <recommendedName>
        <fullName evidence="4">SH3b domain-containing protein</fullName>
    </recommendedName>
</protein>
<feature type="chain" id="PRO_5021967241" description="SH3b domain-containing protein" evidence="1">
    <location>
        <begin position="23"/>
        <end position="241"/>
    </location>
</feature>
<comment type="caution">
    <text evidence="2">The sequence shown here is derived from an EMBL/GenBank/DDBJ whole genome shotgun (WGS) entry which is preliminary data.</text>
</comment>
<keyword evidence="3" id="KW-1185">Reference proteome</keyword>
<dbReference type="RefSeq" id="WP_146848277.1">
    <property type="nucleotide sequence ID" value="NZ_BKAG01000001.1"/>
</dbReference>
<gene>
    <name evidence="2" type="ORF">BGE01nite_00800</name>
</gene>
<dbReference type="Proteomes" id="UP000321577">
    <property type="component" value="Unassembled WGS sequence"/>
</dbReference>
<keyword evidence="1" id="KW-0732">Signal</keyword>
<accession>A0A512M232</accession>
<evidence type="ECO:0000313" key="2">
    <source>
        <dbReference type="EMBL" id="GEP40789.1"/>
    </source>
</evidence>